<dbReference type="PROSITE" id="PS51186">
    <property type="entry name" value="GNAT"/>
    <property type="match status" value="1"/>
</dbReference>
<dbReference type="Proteomes" id="UP000050378">
    <property type="component" value="Unassembled WGS sequence"/>
</dbReference>
<dbReference type="PANTHER" id="PTHR43792:SF1">
    <property type="entry name" value="N-ACETYLTRANSFERASE DOMAIN-CONTAINING PROTEIN"/>
    <property type="match status" value="1"/>
</dbReference>
<protein>
    <recommendedName>
        <fullName evidence="1">N-acetyltransferase domain-containing protein</fullName>
    </recommendedName>
</protein>
<dbReference type="OrthoDB" id="9798081at2"/>
<dbReference type="InterPro" id="IPR051531">
    <property type="entry name" value="N-acetyltransferase"/>
</dbReference>
<accession>A0A0P7DT90</accession>
<organism evidence="2 3">
    <name type="scientific">Pseudoalteromonas lipolytica</name>
    <dbReference type="NCBI Taxonomy" id="570156"/>
    <lineage>
        <taxon>Bacteria</taxon>
        <taxon>Pseudomonadati</taxon>
        <taxon>Pseudomonadota</taxon>
        <taxon>Gammaproteobacteria</taxon>
        <taxon>Alteromonadales</taxon>
        <taxon>Pseudoalteromonadaceae</taxon>
        <taxon>Pseudoalteromonas</taxon>
    </lineage>
</organism>
<dbReference type="EMBL" id="LJTC01000003">
    <property type="protein sequence ID" value="KPM84542.1"/>
    <property type="molecule type" value="Genomic_DNA"/>
</dbReference>
<dbReference type="InterPro" id="IPR000182">
    <property type="entry name" value="GNAT_dom"/>
</dbReference>
<dbReference type="AlphaFoldDB" id="A0A0P7DT90"/>
<dbReference type="STRING" id="570156.AOG27_06535"/>
<comment type="caution">
    <text evidence="2">The sequence shown here is derived from an EMBL/GenBank/DDBJ whole genome shotgun (WGS) entry which is preliminary data.</text>
</comment>
<dbReference type="Gene3D" id="3.40.630.30">
    <property type="match status" value="1"/>
</dbReference>
<proteinExistence type="predicted"/>
<feature type="domain" description="N-acetyltransferase" evidence="1">
    <location>
        <begin position="4"/>
        <end position="163"/>
    </location>
</feature>
<evidence type="ECO:0000313" key="2">
    <source>
        <dbReference type="EMBL" id="KPM84542.1"/>
    </source>
</evidence>
<gene>
    <name evidence="2" type="ORF">AOG27_06535</name>
</gene>
<dbReference type="PATRIC" id="fig|570156.3.peg.2300"/>
<evidence type="ECO:0000259" key="1">
    <source>
        <dbReference type="PROSITE" id="PS51186"/>
    </source>
</evidence>
<dbReference type="InterPro" id="IPR016181">
    <property type="entry name" value="Acyl_CoA_acyltransferase"/>
</dbReference>
<dbReference type="PANTHER" id="PTHR43792">
    <property type="entry name" value="GNAT FAMILY, PUTATIVE (AFU_ORTHOLOGUE AFUA_3G00765)-RELATED-RELATED"/>
    <property type="match status" value="1"/>
</dbReference>
<dbReference type="RefSeq" id="WP_054552205.1">
    <property type="nucleotide sequence ID" value="NZ_LJTC01000003.1"/>
</dbReference>
<sequence length="163" mass="17901">MLDIYLRAGQPDDSSFIVELLNQTTFLEHIGNKNINTPAQAEHYIQQTFINSHQQFGFGSYIVCLADDTPVGMVGLFQRDALAIPDLGFALLAKYEGKGIITAAARLLMAKKHVLELGVLAAITSQTNIGSQKVLQKLGFEFIGDVIINDDNQPLKLLLKSKL</sequence>
<dbReference type="GO" id="GO:0016747">
    <property type="term" value="F:acyltransferase activity, transferring groups other than amino-acyl groups"/>
    <property type="evidence" value="ECO:0007669"/>
    <property type="project" value="InterPro"/>
</dbReference>
<dbReference type="SUPFAM" id="SSF55729">
    <property type="entry name" value="Acyl-CoA N-acyltransferases (Nat)"/>
    <property type="match status" value="1"/>
</dbReference>
<name>A0A0P7DT90_9GAMM</name>
<reference evidence="2 3" key="1">
    <citation type="submission" date="2015-09" db="EMBL/GenBank/DDBJ databases">
        <title>Draft Genome Sequence of Pseudoalteromonas lipolytica UCD-48B.</title>
        <authorList>
            <person name="Krusor M."/>
            <person name="Coil D.A."/>
            <person name="Lang J.M."/>
            <person name="Eisen J.A."/>
            <person name="Alexiev A."/>
        </authorList>
    </citation>
    <scope>NUCLEOTIDE SEQUENCE [LARGE SCALE GENOMIC DNA]</scope>
    <source>
        <strain evidence="2 3">UCD-48B</strain>
    </source>
</reference>
<evidence type="ECO:0000313" key="3">
    <source>
        <dbReference type="Proteomes" id="UP000050378"/>
    </source>
</evidence>
<dbReference type="Pfam" id="PF13302">
    <property type="entry name" value="Acetyltransf_3"/>
    <property type="match status" value="1"/>
</dbReference>